<dbReference type="InterPro" id="IPR011993">
    <property type="entry name" value="PH-like_dom_sf"/>
</dbReference>
<reference evidence="3" key="1">
    <citation type="submission" date="2019-12" db="UniProtKB">
        <authorList>
            <consortium name="WormBaseParasite"/>
        </authorList>
    </citation>
    <scope>IDENTIFICATION</scope>
</reference>
<dbReference type="Gene3D" id="2.30.29.30">
    <property type="entry name" value="Pleckstrin-homology domain (PH domain)/Phosphotyrosine-binding domain (PTB)"/>
    <property type="match status" value="1"/>
</dbReference>
<evidence type="ECO:0000313" key="2">
    <source>
        <dbReference type="Proteomes" id="UP000046395"/>
    </source>
</evidence>
<dbReference type="WBParaSite" id="TMUE_2000007825.1">
    <property type="protein sequence ID" value="TMUE_2000007825.1"/>
    <property type="gene ID" value="WBGene00286817"/>
</dbReference>
<name>A0A5S6QKW1_TRIMR</name>
<accession>A0A5S6QKW1</accession>
<keyword evidence="2" id="KW-1185">Reference proteome</keyword>
<dbReference type="PANTHER" id="PTHR23138:SF87">
    <property type="entry name" value="E3 SUMO-PROTEIN LIGASE RANBP2"/>
    <property type="match status" value="1"/>
</dbReference>
<dbReference type="GO" id="GO:0005737">
    <property type="term" value="C:cytoplasm"/>
    <property type="evidence" value="ECO:0007669"/>
    <property type="project" value="TreeGrafter"/>
</dbReference>
<dbReference type="GO" id="GO:0005643">
    <property type="term" value="C:nuclear pore"/>
    <property type="evidence" value="ECO:0007669"/>
    <property type="project" value="TreeGrafter"/>
</dbReference>
<feature type="domain" description="RanBD1" evidence="1">
    <location>
        <begin position="1"/>
        <end position="66"/>
    </location>
</feature>
<dbReference type="PROSITE" id="PS50196">
    <property type="entry name" value="RANBD1"/>
    <property type="match status" value="1"/>
</dbReference>
<proteinExistence type="predicted"/>
<dbReference type="GO" id="GO:0005096">
    <property type="term" value="F:GTPase activator activity"/>
    <property type="evidence" value="ECO:0007669"/>
    <property type="project" value="TreeGrafter"/>
</dbReference>
<dbReference type="Pfam" id="PF00638">
    <property type="entry name" value="Ran_BP1"/>
    <property type="match status" value="1"/>
</dbReference>
<dbReference type="STRING" id="70415.A0A5S6QKW1"/>
<organism evidence="2 3">
    <name type="scientific">Trichuris muris</name>
    <name type="common">Mouse whipworm</name>
    <dbReference type="NCBI Taxonomy" id="70415"/>
    <lineage>
        <taxon>Eukaryota</taxon>
        <taxon>Metazoa</taxon>
        <taxon>Ecdysozoa</taxon>
        <taxon>Nematoda</taxon>
        <taxon>Enoplea</taxon>
        <taxon>Dorylaimia</taxon>
        <taxon>Trichinellida</taxon>
        <taxon>Trichuridae</taxon>
        <taxon>Trichuris</taxon>
    </lineage>
</organism>
<protein>
    <submittedName>
        <fullName evidence="3">RanBD1 domain-containing protein</fullName>
    </submittedName>
</protein>
<dbReference type="SUPFAM" id="SSF50729">
    <property type="entry name" value="PH domain-like"/>
    <property type="match status" value="1"/>
</dbReference>
<dbReference type="AlphaFoldDB" id="A0A5S6QKW1"/>
<dbReference type="Proteomes" id="UP000046395">
    <property type="component" value="Unassembled WGS sequence"/>
</dbReference>
<evidence type="ECO:0000259" key="1">
    <source>
        <dbReference type="PROSITE" id="PS50196"/>
    </source>
</evidence>
<dbReference type="PANTHER" id="PTHR23138">
    <property type="entry name" value="RAN BINDING PROTEIN"/>
    <property type="match status" value="1"/>
</dbReference>
<dbReference type="InterPro" id="IPR000156">
    <property type="entry name" value="Ran_bind_dom"/>
</dbReference>
<dbReference type="InterPro" id="IPR045255">
    <property type="entry name" value="RanBP1-like"/>
</dbReference>
<evidence type="ECO:0000313" key="3">
    <source>
        <dbReference type="WBParaSite" id="TMUE_2000007825.1"/>
    </source>
</evidence>
<sequence length="96" mass="10902">MRRDLVHKMCGNKLLYTEMALKPLAKRQGAYCWIGHDYSSGELVSDLFAVRFRNEEVATKFKETIETLYCPPSDLSVTVSEQSEQAILSSDKQNAL</sequence>